<evidence type="ECO:0000313" key="2">
    <source>
        <dbReference type="Proteomes" id="UP001516662"/>
    </source>
</evidence>
<reference evidence="1 2" key="1">
    <citation type="submission" date="2020-10" db="EMBL/GenBank/DDBJ databases">
        <title>Bacillus sp. HD4P25, an endophyte from a halophyte.</title>
        <authorList>
            <person name="Sun J.-Q."/>
        </authorList>
    </citation>
    <scope>NUCLEOTIDE SEQUENCE [LARGE SCALE GENOMIC DNA]</scope>
    <source>
        <strain evidence="1 2">YIM 93174</strain>
    </source>
</reference>
<accession>A0ABR9QMR0</accession>
<proteinExistence type="predicted"/>
<organism evidence="1 2">
    <name type="scientific">Litchfieldia luteola</name>
    <dbReference type="NCBI Taxonomy" id="682179"/>
    <lineage>
        <taxon>Bacteria</taxon>
        <taxon>Bacillati</taxon>
        <taxon>Bacillota</taxon>
        <taxon>Bacilli</taxon>
        <taxon>Bacillales</taxon>
        <taxon>Bacillaceae</taxon>
        <taxon>Litchfieldia</taxon>
    </lineage>
</organism>
<protein>
    <submittedName>
        <fullName evidence="1">Uncharacterized protein</fullName>
    </submittedName>
</protein>
<dbReference type="Proteomes" id="UP001516662">
    <property type="component" value="Unassembled WGS sequence"/>
</dbReference>
<dbReference type="RefSeq" id="WP_193538776.1">
    <property type="nucleotide sequence ID" value="NZ_JADCLJ010000024.1"/>
</dbReference>
<gene>
    <name evidence="1" type="ORF">IMZ08_17255</name>
</gene>
<comment type="caution">
    <text evidence="1">The sequence shown here is derived from an EMBL/GenBank/DDBJ whole genome shotgun (WGS) entry which is preliminary data.</text>
</comment>
<name>A0ABR9QMR0_9BACI</name>
<evidence type="ECO:0000313" key="1">
    <source>
        <dbReference type="EMBL" id="MBE4909784.1"/>
    </source>
</evidence>
<sequence>MKKITKLEYRLNDPHSNYPAIYHYNHLEQTEIFSRRLCDYFIKDRKVYSKTSTALERDMYVIYVEEDKEETPFQTGTTYSHVTLELRLFKENAESNLLFKYDLHSHEDALTFIGNDYLLLGEIEYEKVSSEIDEDRSTYVVYLTIV</sequence>
<keyword evidence="2" id="KW-1185">Reference proteome</keyword>
<dbReference type="EMBL" id="JADCLJ010000024">
    <property type="protein sequence ID" value="MBE4909784.1"/>
    <property type="molecule type" value="Genomic_DNA"/>
</dbReference>